<sequence length="67" mass="7341">MKLVIATSNRGKLAEISDLLKNSDIEILLLLDYPDMPEIIENGSTFMENALKKARETSAFTGLTALA</sequence>
<reference evidence="1" key="1">
    <citation type="journal article" date="2014" name="Front. Microbiol.">
        <title>High frequency of phylogenetically diverse reductive dehalogenase-homologous genes in deep subseafloor sedimentary metagenomes.</title>
        <authorList>
            <person name="Kawai M."/>
            <person name="Futagami T."/>
            <person name="Toyoda A."/>
            <person name="Takaki Y."/>
            <person name="Nishi S."/>
            <person name="Hori S."/>
            <person name="Arai W."/>
            <person name="Tsubouchi T."/>
            <person name="Morono Y."/>
            <person name="Uchiyama I."/>
            <person name="Ito T."/>
            <person name="Fujiyama A."/>
            <person name="Inagaki F."/>
            <person name="Takami H."/>
        </authorList>
    </citation>
    <scope>NUCLEOTIDE SEQUENCE</scope>
    <source>
        <strain evidence="1">Expedition CK06-06</strain>
    </source>
</reference>
<proteinExistence type="predicted"/>
<name>X0UHI8_9ZZZZ</name>
<gene>
    <name evidence="1" type="ORF">S01H1_46101</name>
</gene>
<dbReference type="GO" id="GO:0047429">
    <property type="term" value="F:nucleoside triphosphate diphosphatase activity"/>
    <property type="evidence" value="ECO:0007669"/>
    <property type="project" value="InterPro"/>
</dbReference>
<dbReference type="EMBL" id="BARS01029500">
    <property type="protein sequence ID" value="GAG05229.1"/>
    <property type="molecule type" value="Genomic_DNA"/>
</dbReference>
<dbReference type="InterPro" id="IPR029001">
    <property type="entry name" value="ITPase-like_fam"/>
</dbReference>
<dbReference type="SUPFAM" id="SSF52972">
    <property type="entry name" value="ITPase-like"/>
    <property type="match status" value="1"/>
</dbReference>
<accession>X0UHI8</accession>
<evidence type="ECO:0008006" key="2">
    <source>
        <dbReference type="Google" id="ProtNLM"/>
    </source>
</evidence>
<dbReference type="Gene3D" id="3.90.950.10">
    <property type="match status" value="1"/>
</dbReference>
<dbReference type="AlphaFoldDB" id="X0UHI8"/>
<comment type="caution">
    <text evidence="1">The sequence shown here is derived from an EMBL/GenBank/DDBJ whole genome shotgun (WGS) entry which is preliminary data.</text>
</comment>
<dbReference type="InterPro" id="IPR002637">
    <property type="entry name" value="RdgB/HAM1"/>
</dbReference>
<feature type="non-terminal residue" evidence="1">
    <location>
        <position position="67"/>
    </location>
</feature>
<protein>
    <recommendedName>
        <fullName evidence="2">Non-canonical purine NTP pyrophosphatase</fullName>
    </recommendedName>
</protein>
<evidence type="ECO:0000313" key="1">
    <source>
        <dbReference type="EMBL" id="GAG05229.1"/>
    </source>
</evidence>
<organism evidence="1">
    <name type="scientific">marine sediment metagenome</name>
    <dbReference type="NCBI Taxonomy" id="412755"/>
    <lineage>
        <taxon>unclassified sequences</taxon>
        <taxon>metagenomes</taxon>
        <taxon>ecological metagenomes</taxon>
    </lineage>
</organism>
<dbReference type="GO" id="GO:0009143">
    <property type="term" value="P:nucleoside triphosphate catabolic process"/>
    <property type="evidence" value="ECO:0007669"/>
    <property type="project" value="InterPro"/>
</dbReference>
<dbReference type="Pfam" id="PF01725">
    <property type="entry name" value="Ham1p_like"/>
    <property type="match status" value="1"/>
</dbReference>